<feature type="binding site" evidence="7">
    <location>
        <position position="118"/>
    </location>
    <ligand>
        <name>Zn(2+)</name>
        <dbReference type="ChEBI" id="CHEBI:29105"/>
    </ligand>
</feature>
<keyword evidence="8" id="KW-0648">Protein biosynthesis</keyword>
<feature type="domain" description="Glutamyl/glutaminyl-tRNA synthetase class Ib catalytic" evidence="10">
    <location>
        <begin position="26"/>
        <end position="277"/>
    </location>
</feature>
<dbReference type="Gene3D" id="3.40.50.620">
    <property type="entry name" value="HUPs"/>
    <property type="match status" value="1"/>
</dbReference>
<feature type="region of interest" description="Disordered" evidence="9">
    <location>
        <begin position="1"/>
        <end position="32"/>
    </location>
</feature>
<dbReference type="EMBL" id="JACGWT010000004">
    <property type="protein sequence ID" value="MBA8795253.1"/>
    <property type="molecule type" value="Genomic_DNA"/>
</dbReference>
<dbReference type="InterPro" id="IPR020058">
    <property type="entry name" value="Glu/Gln-tRNA-synth_Ib_cat-dom"/>
</dbReference>
<evidence type="ECO:0000256" key="7">
    <source>
        <dbReference type="HAMAP-Rule" id="MF_01428"/>
    </source>
</evidence>
<organism evidence="11 12">
    <name type="scientific">Microlunatus kandeliicorticis</name>
    <dbReference type="NCBI Taxonomy" id="1759536"/>
    <lineage>
        <taxon>Bacteria</taxon>
        <taxon>Bacillati</taxon>
        <taxon>Actinomycetota</taxon>
        <taxon>Actinomycetes</taxon>
        <taxon>Propionibacteriales</taxon>
        <taxon>Propionibacteriaceae</taxon>
        <taxon>Microlunatus</taxon>
    </lineage>
</organism>
<evidence type="ECO:0000256" key="1">
    <source>
        <dbReference type="ARBA" id="ARBA00022598"/>
    </source>
</evidence>
<evidence type="ECO:0000256" key="9">
    <source>
        <dbReference type="SAM" id="MobiDB-lite"/>
    </source>
</evidence>
<evidence type="ECO:0000256" key="2">
    <source>
        <dbReference type="ARBA" id="ARBA00022723"/>
    </source>
</evidence>
<dbReference type="GO" id="GO:0008270">
    <property type="term" value="F:zinc ion binding"/>
    <property type="evidence" value="ECO:0007669"/>
    <property type="project" value="UniProtKB-UniRule"/>
</dbReference>
<protein>
    <recommendedName>
        <fullName evidence="7">Glutamyl-Q tRNA(Asp) synthetase</fullName>
        <shortName evidence="7">Glu-Q-RSs</shortName>
        <ecNumber evidence="7">6.1.1.-</ecNumber>
    </recommendedName>
</protein>
<dbReference type="RefSeq" id="WP_182560829.1">
    <property type="nucleotide sequence ID" value="NZ_JACGWT010000004.1"/>
</dbReference>
<keyword evidence="3 7" id="KW-0547">Nucleotide-binding</keyword>
<feature type="short sequence motif" description="'KMSKS' region" evidence="7">
    <location>
        <begin position="259"/>
        <end position="263"/>
    </location>
</feature>
<feature type="binding site" evidence="7">
    <location>
        <position position="120"/>
    </location>
    <ligand>
        <name>Zn(2+)</name>
        <dbReference type="ChEBI" id="CHEBI:29105"/>
    </ligand>
</feature>
<sequence length="321" mass="34563">MPDDRADPDERADPDDTAGRASGAGRYAPSPSSDLHLGNLRTALLAWLFARTTGRALLLRIDDLDAGRSRPEAERRQRADLAALGLTFDPPLLHQSRRADRYAAALDRLVRAGHTFPCFCTRREIAEAASAPHGSPGLYPGTCRDLTPAERAERRAALPPGREPALRLRADRVTATVTDLLRGELTGVVDDLVLRRNDGGHAYHLATVVDDVETGVDQVVRGDDLLDSAFGQAHLTRLLGATAPTYAHVPLAVNADGRRLAKRDGAVTVADLAEQGVTADRVLSRLAGSLGLAAEDEPVDLAVLSDRFDPARLPRTPWVVR</sequence>
<dbReference type="GO" id="GO:0005829">
    <property type="term" value="C:cytosol"/>
    <property type="evidence" value="ECO:0007669"/>
    <property type="project" value="TreeGrafter"/>
</dbReference>
<keyword evidence="5 7" id="KW-0067">ATP-binding</keyword>
<dbReference type="Pfam" id="PF00749">
    <property type="entry name" value="tRNA-synt_1c"/>
    <property type="match status" value="1"/>
</dbReference>
<dbReference type="HAMAP" id="MF_01428">
    <property type="entry name" value="Glu_Q_tRNA_synth"/>
    <property type="match status" value="1"/>
</dbReference>
<feature type="binding site" evidence="7">
    <location>
        <position position="221"/>
    </location>
    <ligand>
        <name>L-glutamate</name>
        <dbReference type="ChEBI" id="CHEBI:29985"/>
    </ligand>
</feature>
<comment type="cofactor">
    <cofactor evidence="7">
        <name>Zn(2+)</name>
        <dbReference type="ChEBI" id="CHEBI:29105"/>
    </cofactor>
    <text evidence="7">Binds 1 zinc ion per subunit.</text>
</comment>
<feature type="binding site" evidence="7">
    <location>
        <position position="203"/>
    </location>
    <ligand>
        <name>L-glutamate</name>
        <dbReference type="ChEBI" id="CHEBI:29985"/>
    </ligand>
</feature>
<keyword evidence="12" id="KW-1185">Reference proteome</keyword>
<dbReference type="InterPro" id="IPR000924">
    <property type="entry name" value="Glu/Gln-tRNA-synth"/>
</dbReference>
<dbReference type="PANTHER" id="PTHR43311">
    <property type="entry name" value="GLUTAMATE--TRNA LIGASE"/>
    <property type="match status" value="1"/>
</dbReference>
<keyword evidence="6 7" id="KW-0030">Aminoacyl-tRNA synthetase</keyword>
<gene>
    <name evidence="7" type="primary">gluQ</name>
    <name evidence="11" type="ORF">FHX74_002881</name>
</gene>
<keyword evidence="2 7" id="KW-0479">Metal-binding</keyword>
<accession>A0A7W3P6R7</accession>
<dbReference type="InterPro" id="IPR049940">
    <property type="entry name" value="GluQ/Sye"/>
</dbReference>
<dbReference type="GO" id="GO:0005524">
    <property type="term" value="F:ATP binding"/>
    <property type="evidence" value="ECO:0007669"/>
    <property type="project" value="UniProtKB-KW"/>
</dbReference>
<keyword evidence="1 7" id="KW-0436">Ligase</keyword>
<feature type="compositionally biased region" description="Basic and acidic residues" evidence="9">
    <location>
        <begin position="1"/>
        <end position="11"/>
    </location>
</feature>
<evidence type="ECO:0000256" key="3">
    <source>
        <dbReference type="ARBA" id="ARBA00022741"/>
    </source>
</evidence>
<dbReference type="Proteomes" id="UP000523079">
    <property type="component" value="Unassembled WGS sequence"/>
</dbReference>
<evidence type="ECO:0000313" key="11">
    <source>
        <dbReference type="EMBL" id="MBA8795253.1"/>
    </source>
</evidence>
<dbReference type="GO" id="GO:0006400">
    <property type="term" value="P:tRNA modification"/>
    <property type="evidence" value="ECO:0007669"/>
    <property type="project" value="InterPro"/>
</dbReference>
<evidence type="ECO:0000259" key="10">
    <source>
        <dbReference type="Pfam" id="PF00749"/>
    </source>
</evidence>
<feature type="binding site" evidence="7">
    <location>
        <position position="143"/>
    </location>
    <ligand>
        <name>Zn(2+)</name>
        <dbReference type="ChEBI" id="CHEBI:29105"/>
    </ligand>
</feature>
<comment type="function">
    <text evidence="7">Catalyzes the tRNA-independent activation of glutamate in presence of ATP and the subsequent transfer of glutamate onto a tRNA(Asp). Glutamate is transferred on the 2-amino-5-(4,5-dihydroxy-2-cyclopenten-1-yl) moiety of the queuosine in the wobble position of the QUC anticodon.</text>
</comment>
<dbReference type="InterPro" id="IPR022380">
    <property type="entry name" value="Glu-Q_tRNA(Asp)_Synthase"/>
</dbReference>
<evidence type="ECO:0000256" key="8">
    <source>
        <dbReference type="RuleBase" id="RU363037"/>
    </source>
</evidence>
<keyword evidence="4 7" id="KW-0862">Zinc</keyword>
<comment type="similarity">
    <text evidence="7">Belongs to the class-I aminoacyl-tRNA synthetase family. GluQ subfamily.</text>
</comment>
<dbReference type="AlphaFoldDB" id="A0A7W3P6R7"/>
<proteinExistence type="inferred from homology"/>
<dbReference type="PANTHER" id="PTHR43311:SF1">
    <property type="entry name" value="GLUTAMYL-Q TRNA(ASP) SYNTHETASE"/>
    <property type="match status" value="1"/>
</dbReference>
<dbReference type="NCBIfam" id="NF004315">
    <property type="entry name" value="PRK05710.1-4"/>
    <property type="match status" value="1"/>
</dbReference>
<name>A0A7W3P6R7_9ACTN</name>
<dbReference type="InterPro" id="IPR014729">
    <property type="entry name" value="Rossmann-like_a/b/a_fold"/>
</dbReference>
<evidence type="ECO:0000256" key="4">
    <source>
        <dbReference type="ARBA" id="ARBA00022833"/>
    </source>
</evidence>
<feature type="binding site" evidence="7">
    <location>
        <position position="262"/>
    </location>
    <ligand>
        <name>ATP</name>
        <dbReference type="ChEBI" id="CHEBI:30616"/>
    </ligand>
</feature>
<dbReference type="SUPFAM" id="SSF52374">
    <property type="entry name" value="Nucleotidylyl transferase"/>
    <property type="match status" value="1"/>
</dbReference>
<evidence type="ECO:0000313" key="12">
    <source>
        <dbReference type="Proteomes" id="UP000523079"/>
    </source>
</evidence>
<feature type="binding site" evidence="7">
    <location>
        <position position="139"/>
    </location>
    <ligand>
        <name>Zn(2+)</name>
        <dbReference type="ChEBI" id="CHEBI:29105"/>
    </ligand>
</feature>
<evidence type="ECO:0000256" key="5">
    <source>
        <dbReference type="ARBA" id="ARBA00022840"/>
    </source>
</evidence>
<evidence type="ECO:0000256" key="6">
    <source>
        <dbReference type="ARBA" id="ARBA00023146"/>
    </source>
</evidence>
<feature type="binding site" evidence="7">
    <location>
        <position position="62"/>
    </location>
    <ligand>
        <name>L-glutamate</name>
        <dbReference type="ChEBI" id="CHEBI:29985"/>
    </ligand>
</feature>
<comment type="caution">
    <text evidence="11">The sequence shown here is derived from an EMBL/GenBank/DDBJ whole genome shotgun (WGS) entry which is preliminary data.</text>
</comment>
<feature type="short sequence motif" description="'HIGH' region" evidence="7">
    <location>
        <begin position="29"/>
        <end position="39"/>
    </location>
</feature>
<dbReference type="GO" id="GO:0006424">
    <property type="term" value="P:glutamyl-tRNA aminoacylation"/>
    <property type="evidence" value="ECO:0007669"/>
    <property type="project" value="InterPro"/>
</dbReference>
<dbReference type="PRINTS" id="PR00987">
    <property type="entry name" value="TRNASYNTHGLU"/>
</dbReference>
<reference evidence="11 12" key="1">
    <citation type="submission" date="2020-07" db="EMBL/GenBank/DDBJ databases">
        <title>Sequencing the genomes of 1000 actinobacteria strains.</title>
        <authorList>
            <person name="Klenk H.-P."/>
        </authorList>
    </citation>
    <scope>NUCLEOTIDE SEQUENCE [LARGE SCALE GENOMIC DNA]</scope>
    <source>
        <strain evidence="11 12">DSM 100723</strain>
    </source>
</reference>
<dbReference type="EC" id="6.1.1.-" evidence="7"/>
<feature type="binding site" evidence="7">
    <location>
        <begin position="26"/>
        <end position="30"/>
    </location>
    <ligand>
        <name>L-glutamate</name>
        <dbReference type="ChEBI" id="CHEBI:29985"/>
    </ligand>
</feature>
<dbReference type="GO" id="GO:0004818">
    <property type="term" value="F:glutamate-tRNA ligase activity"/>
    <property type="evidence" value="ECO:0007669"/>
    <property type="project" value="TreeGrafter"/>
</dbReference>